<dbReference type="OMA" id="DEPSAKY"/>
<feature type="non-terminal residue" evidence="1">
    <location>
        <position position="196"/>
    </location>
</feature>
<organism evidence="1 2">
    <name type="scientific">Aspergillus carbonarius (strain ITEM 5010)</name>
    <dbReference type="NCBI Taxonomy" id="602072"/>
    <lineage>
        <taxon>Eukaryota</taxon>
        <taxon>Fungi</taxon>
        <taxon>Dikarya</taxon>
        <taxon>Ascomycota</taxon>
        <taxon>Pezizomycotina</taxon>
        <taxon>Eurotiomycetes</taxon>
        <taxon>Eurotiomycetidae</taxon>
        <taxon>Eurotiales</taxon>
        <taxon>Aspergillaceae</taxon>
        <taxon>Aspergillus</taxon>
        <taxon>Aspergillus subgen. Circumdati</taxon>
    </lineage>
</organism>
<dbReference type="STRING" id="602072.A0A1R3RJ25"/>
<evidence type="ECO:0008006" key="3">
    <source>
        <dbReference type="Google" id="ProtNLM"/>
    </source>
</evidence>
<dbReference type="EMBL" id="KV907501">
    <property type="protein sequence ID" value="OOF94476.1"/>
    <property type="molecule type" value="Genomic_DNA"/>
</dbReference>
<evidence type="ECO:0000313" key="1">
    <source>
        <dbReference type="EMBL" id="OOF94476.1"/>
    </source>
</evidence>
<reference evidence="2" key="1">
    <citation type="journal article" date="2017" name="Genome Biol.">
        <title>Comparative genomics reveals high biological diversity and specific adaptations in the industrially and medically important fungal genus Aspergillus.</title>
        <authorList>
            <person name="de Vries R.P."/>
            <person name="Riley R."/>
            <person name="Wiebenga A."/>
            <person name="Aguilar-Osorio G."/>
            <person name="Amillis S."/>
            <person name="Uchima C.A."/>
            <person name="Anderluh G."/>
            <person name="Asadollahi M."/>
            <person name="Askin M."/>
            <person name="Barry K."/>
            <person name="Battaglia E."/>
            <person name="Bayram O."/>
            <person name="Benocci T."/>
            <person name="Braus-Stromeyer S.A."/>
            <person name="Caldana C."/>
            <person name="Canovas D."/>
            <person name="Cerqueira G.C."/>
            <person name="Chen F."/>
            <person name="Chen W."/>
            <person name="Choi C."/>
            <person name="Clum A."/>
            <person name="Dos Santos R.A."/>
            <person name="Damasio A.R."/>
            <person name="Diallinas G."/>
            <person name="Emri T."/>
            <person name="Fekete E."/>
            <person name="Flipphi M."/>
            <person name="Freyberg S."/>
            <person name="Gallo A."/>
            <person name="Gournas C."/>
            <person name="Habgood R."/>
            <person name="Hainaut M."/>
            <person name="Harispe M.L."/>
            <person name="Henrissat B."/>
            <person name="Hilden K.S."/>
            <person name="Hope R."/>
            <person name="Hossain A."/>
            <person name="Karabika E."/>
            <person name="Karaffa L."/>
            <person name="Karanyi Z."/>
            <person name="Krasevec N."/>
            <person name="Kuo A."/>
            <person name="Kusch H."/>
            <person name="LaButti K."/>
            <person name="Lagendijk E.L."/>
            <person name="Lapidus A."/>
            <person name="Levasseur A."/>
            <person name="Lindquist E."/>
            <person name="Lipzen A."/>
            <person name="Logrieco A.F."/>
            <person name="MacCabe A."/>
            <person name="Maekelae M.R."/>
            <person name="Malavazi I."/>
            <person name="Melin P."/>
            <person name="Meyer V."/>
            <person name="Mielnichuk N."/>
            <person name="Miskei M."/>
            <person name="Molnar A.P."/>
            <person name="Mule G."/>
            <person name="Ngan C.Y."/>
            <person name="Orejas M."/>
            <person name="Orosz E."/>
            <person name="Ouedraogo J.P."/>
            <person name="Overkamp K.M."/>
            <person name="Park H.-S."/>
            <person name="Perrone G."/>
            <person name="Piumi F."/>
            <person name="Punt P.J."/>
            <person name="Ram A.F."/>
            <person name="Ramon A."/>
            <person name="Rauscher S."/>
            <person name="Record E."/>
            <person name="Riano-Pachon D.M."/>
            <person name="Robert V."/>
            <person name="Roehrig J."/>
            <person name="Ruller R."/>
            <person name="Salamov A."/>
            <person name="Salih N.S."/>
            <person name="Samson R.A."/>
            <person name="Sandor E."/>
            <person name="Sanguinetti M."/>
            <person name="Schuetze T."/>
            <person name="Sepcic K."/>
            <person name="Shelest E."/>
            <person name="Sherlock G."/>
            <person name="Sophianopoulou V."/>
            <person name="Squina F.M."/>
            <person name="Sun H."/>
            <person name="Susca A."/>
            <person name="Todd R.B."/>
            <person name="Tsang A."/>
            <person name="Unkles S.E."/>
            <person name="van de Wiele N."/>
            <person name="van Rossen-Uffink D."/>
            <person name="Oliveira J.V."/>
            <person name="Vesth T.C."/>
            <person name="Visser J."/>
            <person name="Yu J.-H."/>
            <person name="Zhou M."/>
            <person name="Andersen M.R."/>
            <person name="Archer D.B."/>
            <person name="Baker S.E."/>
            <person name="Benoit I."/>
            <person name="Brakhage A.A."/>
            <person name="Braus G.H."/>
            <person name="Fischer R."/>
            <person name="Frisvad J.C."/>
            <person name="Goldman G.H."/>
            <person name="Houbraken J."/>
            <person name="Oakley B."/>
            <person name="Pocsi I."/>
            <person name="Scazzocchio C."/>
            <person name="Seiboth B."/>
            <person name="vanKuyk P.A."/>
            <person name="Wortman J."/>
            <person name="Dyer P.S."/>
            <person name="Grigoriev I.V."/>
        </authorList>
    </citation>
    <scope>NUCLEOTIDE SEQUENCE [LARGE SCALE GENOMIC DNA]</scope>
    <source>
        <strain evidence="2">ITEM 5010</strain>
    </source>
</reference>
<evidence type="ECO:0000313" key="2">
    <source>
        <dbReference type="Proteomes" id="UP000188318"/>
    </source>
</evidence>
<gene>
    <name evidence="1" type="ORF">ASPCADRAFT_50335</name>
</gene>
<dbReference type="AlphaFoldDB" id="A0A1R3RJ25"/>
<dbReference type="OrthoDB" id="425534at2759"/>
<dbReference type="VEuPathDB" id="FungiDB:ASPCADRAFT_50335"/>
<keyword evidence="2" id="KW-1185">Reference proteome</keyword>
<name>A0A1R3RJ25_ASPC5</name>
<sequence>MNSSSSFLYLLGIDLTSSHQTASASTLNFVSCYQGYQCARLEVPLNWSSSAIPSNGNDTAILAIVKLSAQVDPSDERYGGSIITNPGGPGESGVQDLLSRGKEIQKAVDSPGDAPHARFFDIVSFDPRGVGNTLPPLTCFPDLLSSYLWKEAVQAEGLVDGSDRAGDHLWSRMQALGSACTGSHKQGADIGPYMNT</sequence>
<protein>
    <recommendedName>
        <fullName evidence="3">AB hydrolase-1 domain-containing protein</fullName>
    </recommendedName>
</protein>
<dbReference type="Proteomes" id="UP000188318">
    <property type="component" value="Unassembled WGS sequence"/>
</dbReference>
<accession>A0A1R3RJ25</accession>
<proteinExistence type="predicted"/>